<feature type="topological domain" description="Lumenal" evidence="17">
    <location>
        <begin position="32"/>
        <end position="43"/>
    </location>
</feature>
<comment type="caution">
    <text evidence="19">The sequence shown here is derived from an EMBL/GenBank/DDBJ whole genome shotgun (WGS) entry which is preliminary data.</text>
</comment>
<dbReference type="EMBL" id="MVBO01000052">
    <property type="protein sequence ID" value="OZJ04141.1"/>
    <property type="molecule type" value="Genomic_DNA"/>
</dbReference>
<evidence type="ECO:0000256" key="6">
    <source>
        <dbReference type="ARBA" id="ARBA00022691"/>
    </source>
</evidence>
<evidence type="ECO:0000256" key="3">
    <source>
        <dbReference type="ARBA" id="ARBA00022516"/>
    </source>
</evidence>
<feature type="transmembrane region" description="Helical" evidence="18">
    <location>
        <begin position="43"/>
        <end position="66"/>
    </location>
</feature>
<dbReference type="UniPathway" id="UPA00753"/>
<dbReference type="FunFam" id="1.20.120.1630:FF:000005">
    <property type="entry name" value="Phosphatidylethanolamine N-methyltransferase"/>
    <property type="match status" value="1"/>
</dbReference>
<comment type="pathway">
    <text evidence="2">Lipid metabolism.</text>
</comment>
<feature type="topological domain" description="Cytoplasmic" evidence="17">
    <location>
        <begin position="66"/>
        <end position="92"/>
    </location>
</feature>
<evidence type="ECO:0000256" key="10">
    <source>
        <dbReference type="ARBA" id="ARBA00023098"/>
    </source>
</evidence>
<keyword evidence="9 17" id="KW-1133">Transmembrane helix</keyword>
<proteinExistence type="inferred from homology"/>
<dbReference type="OrthoDB" id="8300106at2759"/>
<dbReference type="InterPro" id="IPR007318">
    <property type="entry name" value="Phopholipid_MeTrfase"/>
</dbReference>
<evidence type="ECO:0000256" key="1">
    <source>
        <dbReference type="ARBA" id="ARBA00004969"/>
    </source>
</evidence>
<evidence type="ECO:0000256" key="14">
    <source>
        <dbReference type="ARBA" id="ARBA00023264"/>
    </source>
</evidence>
<dbReference type="PROSITE" id="PS51599">
    <property type="entry name" value="SAM_PEMT_PEM2"/>
    <property type="match status" value="1"/>
</dbReference>
<protein>
    <recommendedName>
        <fullName evidence="17">Phosphatidyl-N-methylethanolamine N-methyltransferase</fullName>
        <ecNumber evidence="17">2.1.1.71</ecNumber>
    </recommendedName>
    <alternativeName>
        <fullName evidence="17">Phospholipid methyltransferase</fullName>
        <shortName evidence="17">PLMT</shortName>
    </alternativeName>
</protein>
<feature type="topological domain" description="Cytoplasmic" evidence="17">
    <location>
        <begin position="178"/>
        <end position="209"/>
    </location>
</feature>
<comment type="function">
    <text evidence="17">Catalyzes the second two steps of the methylation pathway of phosphatidylcholine biosynthesis, the SAM-dependent methylation of phosphatidylmonomethylethanolamine (PMME) to phosphatidyldimethylethanolamine (PDME) and of PDME to phosphatidylcholine (PC).</text>
</comment>
<dbReference type="GO" id="GO:0005789">
    <property type="term" value="C:endoplasmic reticulum membrane"/>
    <property type="evidence" value="ECO:0007669"/>
    <property type="project" value="UniProtKB-SubCell"/>
</dbReference>
<dbReference type="Gene3D" id="1.20.120.1630">
    <property type="match status" value="1"/>
</dbReference>
<evidence type="ECO:0000256" key="7">
    <source>
        <dbReference type="ARBA" id="ARBA00022692"/>
    </source>
</evidence>
<sequence>MTTPLLDLGQPSLWLAAGNIIFNPVFWNIAARSEYRNKVLTKLAGGNAYYGCYCLAITIFLLGIGRDYLYHQALTAQPTYPLLQHAGFQVLAALLFVVGNTLVLSSMWALGVTGTYLGDYFGVLMDERVTSFPFNVCENPMYIGSTFSFLATALWYGKPAGLALTALVYLCYKVALQYEEPFTAQIYAKRDQEKKAAGPRTRSRAKKEL</sequence>
<dbReference type="GO" id="GO:0032259">
    <property type="term" value="P:methylation"/>
    <property type="evidence" value="ECO:0007669"/>
    <property type="project" value="UniProtKB-KW"/>
</dbReference>
<evidence type="ECO:0000256" key="4">
    <source>
        <dbReference type="ARBA" id="ARBA00022603"/>
    </source>
</evidence>
<evidence type="ECO:0000256" key="12">
    <source>
        <dbReference type="ARBA" id="ARBA00023136"/>
    </source>
</evidence>
<keyword evidence="4 17" id="KW-0489">Methyltransferase</keyword>
<dbReference type="GO" id="GO:0031966">
    <property type="term" value="C:mitochondrial membrane"/>
    <property type="evidence" value="ECO:0007669"/>
    <property type="project" value="UniProtKB-SubCell"/>
</dbReference>
<reference evidence="19 20" key="1">
    <citation type="journal article" date="2017" name="Mycologia">
        <title>Bifiguratus adelaidae, gen. et sp. nov., a new member of Mucoromycotina in endophytic and soil-dwelling habitats.</title>
        <authorList>
            <person name="Torres-Cruz T.J."/>
            <person name="Billingsley Tobias T.L."/>
            <person name="Almatruk M."/>
            <person name="Hesse C."/>
            <person name="Kuske C.R."/>
            <person name="Desiro A."/>
            <person name="Benucci G.M."/>
            <person name="Bonito G."/>
            <person name="Stajich J.E."/>
            <person name="Dunlap C."/>
            <person name="Arnold A.E."/>
            <person name="Porras-Alfaro A."/>
        </authorList>
    </citation>
    <scope>NUCLEOTIDE SEQUENCE [LARGE SCALE GENOMIC DNA]</scope>
    <source>
        <strain evidence="19 20">AZ0501</strain>
    </source>
</reference>
<dbReference type="HAMAP" id="MF_03216">
    <property type="entry name" value="PLMT"/>
    <property type="match status" value="1"/>
</dbReference>
<comment type="catalytic activity">
    <reaction evidence="16 17">
        <text>a 1,2-diacyl-sn-glycero-3-phospho-N-methylethanolamine + S-adenosyl-L-methionine = a 1,2-diacyl-sn-glycero-3-phospho-N,N-dimethylethanolamine + S-adenosyl-L-homocysteine + H(+)</text>
        <dbReference type="Rhea" id="RHEA:32735"/>
        <dbReference type="ChEBI" id="CHEBI:15378"/>
        <dbReference type="ChEBI" id="CHEBI:57856"/>
        <dbReference type="ChEBI" id="CHEBI:59789"/>
        <dbReference type="ChEBI" id="CHEBI:64572"/>
        <dbReference type="ChEBI" id="CHEBI:64573"/>
        <dbReference type="EC" id="2.1.1.71"/>
    </reaction>
</comment>
<keyword evidence="12 17" id="KW-0472">Membrane</keyword>
<evidence type="ECO:0000256" key="13">
    <source>
        <dbReference type="ARBA" id="ARBA00023209"/>
    </source>
</evidence>
<gene>
    <name evidence="19" type="ORF">BZG36_02840</name>
</gene>
<keyword evidence="7 17" id="KW-0812">Transmembrane</keyword>
<evidence type="ECO:0000256" key="18">
    <source>
        <dbReference type="SAM" id="Phobius"/>
    </source>
</evidence>
<keyword evidence="8 17" id="KW-0256">Endoplasmic reticulum</keyword>
<comment type="subcellular location">
    <subcellularLocation>
        <location evidence="17">Endoplasmic reticulum membrane</location>
        <topology evidence="17">Multi-pass membrane protein</topology>
    </subcellularLocation>
    <subcellularLocation>
        <location evidence="17">Mitochondrion membrane</location>
        <topology evidence="17">Multi-pass membrane protein</topology>
    </subcellularLocation>
</comment>
<feature type="transmembrane region" description="Helical" evidence="18">
    <location>
        <begin position="86"/>
        <end position="110"/>
    </location>
</feature>
<feature type="topological domain" description="Lumenal" evidence="17">
    <location>
        <begin position="1"/>
        <end position="10"/>
    </location>
</feature>
<keyword evidence="11 17" id="KW-0496">Mitochondrion</keyword>
<feature type="transmembrane region" description="Helical" evidence="18">
    <location>
        <begin position="12"/>
        <end position="31"/>
    </location>
</feature>
<evidence type="ECO:0000256" key="15">
    <source>
        <dbReference type="ARBA" id="ARBA00051252"/>
    </source>
</evidence>
<keyword evidence="6 17" id="KW-0949">S-adenosyl-L-methionine</keyword>
<dbReference type="Pfam" id="PF04191">
    <property type="entry name" value="PEMT"/>
    <property type="match status" value="1"/>
</dbReference>
<dbReference type="PANTHER" id="PTHR15458:SF5">
    <property type="entry name" value="PHOSPHATIDYLETHANOLAMINE N-METHYLTRANSFERASE"/>
    <property type="match status" value="1"/>
</dbReference>
<evidence type="ECO:0000256" key="5">
    <source>
        <dbReference type="ARBA" id="ARBA00022679"/>
    </source>
</evidence>
<comment type="pathway">
    <text evidence="1 17">Phospholipid metabolism; phosphatidylcholine biosynthesis.</text>
</comment>
<feature type="binding site" evidence="17">
    <location>
        <begin position="97"/>
        <end position="99"/>
    </location>
    <ligand>
        <name>S-adenosyl-L-methionine</name>
        <dbReference type="ChEBI" id="CHEBI:59789"/>
    </ligand>
</feature>
<evidence type="ECO:0000313" key="19">
    <source>
        <dbReference type="EMBL" id="OZJ04141.1"/>
    </source>
</evidence>
<evidence type="ECO:0000256" key="2">
    <source>
        <dbReference type="ARBA" id="ARBA00005189"/>
    </source>
</evidence>
<feature type="intramembrane region" description="Helical" evidence="17">
    <location>
        <begin position="11"/>
        <end position="31"/>
    </location>
</feature>
<dbReference type="Proteomes" id="UP000242875">
    <property type="component" value="Unassembled WGS sequence"/>
</dbReference>
<comment type="catalytic activity">
    <reaction evidence="15">
        <text>a 1,2-diacyl-sn-glycero-3-phospho-N,N-dimethylethanolamine + S-adenosyl-L-methionine = a 1,2-diacyl-sn-glycero-3-phosphocholine + S-adenosyl-L-homocysteine + H(+)</text>
        <dbReference type="Rhea" id="RHEA:32739"/>
        <dbReference type="ChEBI" id="CHEBI:15378"/>
        <dbReference type="ChEBI" id="CHEBI:57643"/>
        <dbReference type="ChEBI" id="CHEBI:57856"/>
        <dbReference type="ChEBI" id="CHEBI:59789"/>
        <dbReference type="ChEBI" id="CHEBI:64572"/>
        <dbReference type="EC" id="2.1.1.71"/>
    </reaction>
</comment>
<dbReference type="GO" id="GO:0006656">
    <property type="term" value="P:phosphatidylcholine biosynthetic process"/>
    <property type="evidence" value="ECO:0007669"/>
    <property type="project" value="UniProtKB-UniRule"/>
</dbReference>
<keyword evidence="10 17" id="KW-0443">Lipid metabolism</keyword>
<feature type="topological domain" description="Lumenal" evidence="17">
    <location>
        <begin position="114"/>
        <end position="156"/>
    </location>
</feature>
<evidence type="ECO:0000256" key="16">
    <source>
        <dbReference type="ARBA" id="ARBA00052459"/>
    </source>
</evidence>
<dbReference type="AlphaFoldDB" id="A0A261Y0M8"/>
<keyword evidence="14 17" id="KW-1208">Phospholipid metabolism</keyword>
<evidence type="ECO:0000256" key="11">
    <source>
        <dbReference type="ARBA" id="ARBA00023128"/>
    </source>
</evidence>
<keyword evidence="20" id="KW-1185">Reference proteome</keyword>
<comment type="similarity">
    <text evidence="17">Belongs to the class VI-like SAM-binding methyltransferase superfamily. PEMT/PEM2 methyltransferase family.</text>
</comment>
<evidence type="ECO:0000256" key="8">
    <source>
        <dbReference type="ARBA" id="ARBA00022824"/>
    </source>
</evidence>
<dbReference type="InterPro" id="IPR024960">
    <property type="entry name" value="PEMT/MFAP"/>
</dbReference>
<dbReference type="EC" id="2.1.1.71" evidence="17"/>
<keyword evidence="3 17" id="KW-0444">Lipid biosynthesis</keyword>
<feature type="binding site" evidence="17">
    <location>
        <begin position="179"/>
        <end position="180"/>
    </location>
    <ligand>
        <name>S-adenosyl-L-methionine</name>
        <dbReference type="ChEBI" id="CHEBI:59789"/>
    </ligand>
</feature>
<organism evidence="19 20">
    <name type="scientific">Bifiguratus adelaidae</name>
    <dbReference type="NCBI Taxonomy" id="1938954"/>
    <lineage>
        <taxon>Eukaryota</taxon>
        <taxon>Fungi</taxon>
        <taxon>Fungi incertae sedis</taxon>
        <taxon>Mucoromycota</taxon>
        <taxon>Mucoromycotina</taxon>
        <taxon>Endogonomycetes</taxon>
        <taxon>Endogonales</taxon>
        <taxon>Endogonales incertae sedis</taxon>
        <taxon>Bifiguratus</taxon>
    </lineage>
</organism>
<dbReference type="GO" id="GO:0000773">
    <property type="term" value="F:phosphatidyl-N-methylethanolamine N-methyltransferase activity"/>
    <property type="evidence" value="ECO:0007669"/>
    <property type="project" value="UniProtKB-UniRule"/>
</dbReference>
<keyword evidence="13 17" id="KW-0594">Phospholipid biosynthesis</keyword>
<accession>A0A261Y0M8</accession>
<evidence type="ECO:0000256" key="9">
    <source>
        <dbReference type="ARBA" id="ARBA00022989"/>
    </source>
</evidence>
<evidence type="ECO:0000256" key="17">
    <source>
        <dbReference type="HAMAP-Rule" id="MF_03216"/>
    </source>
</evidence>
<keyword evidence="5 17" id="KW-0808">Transferase</keyword>
<dbReference type="PANTHER" id="PTHR15458">
    <property type="entry name" value="PHOSPHATIDYLETHANOLAMINE N-METHYLTRANSFERASE"/>
    <property type="match status" value="1"/>
</dbReference>
<dbReference type="PIRSF" id="PIRSF005444">
    <property type="entry name" value="PEMT"/>
    <property type="match status" value="1"/>
</dbReference>
<evidence type="ECO:0000313" key="20">
    <source>
        <dbReference type="Proteomes" id="UP000242875"/>
    </source>
</evidence>
<name>A0A261Y0M8_9FUNG</name>